<comment type="caution">
    <text evidence="5">The sequence shown here is derived from an EMBL/GenBank/DDBJ whole genome shotgun (WGS) entry which is preliminary data.</text>
</comment>
<evidence type="ECO:0000313" key="7">
    <source>
        <dbReference type="Proteomes" id="UP000298340"/>
    </source>
</evidence>
<dbReference type="PANTHER" id="PTHR43730">
    <property type="entry name" value="BETA-MANNOSIDASE"/>
    <property type="match status" value="1"/>
</dbReference>
<evidence type="ECO:0000259" key="3">
    <source>
        <dbReference type="Pfam" id="PF17786"/>
    </source>
</evidence>
<evidence type="ECO:0000313" key="6">
    <source>
        <dbReference type="Proteomes" id="UP000295270"/>
    </source>
</evidence>
<keyword evidence="6" id="KW-1185">Reference proteome</keyword>
<dbReference type="InterPro" id="IPR041625">
    <property type="entry name" value="Beta-mannosidase_Ig"/>
</dbReference>
<dbReference type="Pfam" id="PF17786">
    <property type="entry name" value="Mannosidase_ig"/>
    <property type="match status" value="1"/>
</dbReference>
<dbReference type="EMBL" id="QWDN01000002">
    <property type="protein sequence ID" value="TEB44824.1"/>
    <property type="molecule type" value="Genomic_DNA"/>
</dbReference>
<dbReference type="AlphaFoldDB" id="A0A4Y7UEP1"/>
<dbReference type="SUPFAM" id="SSF49303">
    <property type="entry name" value="beta-Galactosidase/glucuronidase domain"/>
    <property type="match status" value="2"/>
</dbReference>
<dbReference type="InterPro" id="IPR050887">
    <property type="entry name" value="Beta-mannosidase_GH2"/>
</dbReference>
<dbReference type="Gene3D" id="2.60.40.10">
    <property type="entry name" value="Immunoglobulins"/>
    <property type="match status" value="2"/>
</dbReference>
<dbReference type="EMBL" id="SLWA01000002">
    <property type="protein sequence ID" value="TCN59532.1"/>
    <property type="molecule type" value="Genomic_DNA"/>
</dbReference>
<dbReference type="GO" id="GO:0004567">
    <property type="term" value="F:beta-mannosidase activity"/>
    <property type="evidence" value="ECO:0007669"/>
    <property type="project" value="TreeGrafter"/>
</dbReference>
<dbReference type="InterPro" id="IPR036156">
    <property type="entry name" value="Beta-gal/glucu_dom_sf"/>
</dbReference>
<dbReference type="SUPFAM" id="SSF51445">
    <property type="entry name" value="(Trans)glycosidases"/>
    <property type="match status" value="1"/>
</dbReference>
<dbReference type="GO" id="GO:0006516">
    <property type="term" value="P:glycoprotein catabolic process"/>
    <property type="evidence" value="ECO:0007669"/>
    <property type="project" value="TreeGrafter"/>
</dbReference>
<protein>
    <recommendedName>
        <fullName evidence="8">Beta-mannosidase</fullName>
    </recommendedName>
</protein>
<keyword evidence="1" id="KW-0326">Glycosidase</keyword>
<reference evidence="4 6" key="1">
    <citation type="journal article" date="2015" name="Stand. Genomic Sci.">
        <title>Genomic Encyclopedia of Bacterial and Archaeal Type Strains, Phase III: the genomes of soil and plant-associated and newly described type strains.</title>
        <authorList>
            <person name="Whitman W.B."/>
            <person name="Woyke T."/>
            <person name="Klenk H.P."/>
            <person name="Zhou Y."/>
            <person name="Lilburn T.G."/>
            <person name="Beck B.J."/>
            <person name="De Vos P."/>
            <person name="Vandamme P."/>
            <person name="Eisen J.A."/>
            <person name="Garrity G."/>
            <person name="Hugenholtz P."/>
            <person name="Kyrpides N.C."/>
        </authorList>
    </citation>
    <scope>NUCLEOTIDE SEQUENCE [LARGE SCALE GENOMIC DNA]</scope>
    <source>
        <strain evidence="4 6">P5626</strain>
    </source>
</reference>
<evidence type="ECO:0000313" key="4">
    <source>
        <dbReference type="EMBL" id="TCN59532.1"/>
    </source>
</evidence>
<sequence length="213" mass="24799">MGTLYWQINDCCPGASWSSMDSYGRWKALQYNVKKAYKDVIISSHRDKGNIEIYAVSDKYENIPVKARFRLMNFNGRVIRSEEKKLTLPANTSTSIHKIIENEWLRPKDTVSTFLHISLFEDDKELCQNTIFFAKPKNVVLPKAEILIKKIDRNHVSVYSDKLARFVWLYLPESINAFSDNYFDLLPGEIKILKVNEHFSLKDIQVKSLADMK</sequence>
<dbReference type="InterPro" id="IPR017853">
    <property type="entry name" value="GH"/>
</dbReference>
<dbReference type="Gene3D" id="3.20.20.80">
    <property type="entry name" value="Glycosidases"/>
    <property type="match status" value="1"/>
</dbReference>
<organism evidence="5 7">
    <name type="scientific">Flavobacterium circumlabens</name>
    <dbReference type="NCBI Taxonomy" id="2133765"/>
    <lineage>
        <taxon>Bacteria</taxon>
        <taxon>Pseudomonadati</taxon>
        <taxon>Bacteroidota</taxon>
        <taxon>Flavobacteriia</taxon>
        <taxon>Flavobacteriales</taxon>
        <taxon>Flavobacteriaceae</taxon>
        <taxon>Flavobacterium</taxon>
    </lineage>
</organism>
<evidence type="ECO:0008006" key="8">
    <source>
        <dbReference type="Google" id="ProtNLM"/>
    </source>
</evidence>
<reference evidence="5 7" key="2">
    <citation type="journal article" date="2018" name="Syst. Appl. Microbiol.">
        <title>Flavobacterium circumlabens sp. nov. and Flavobacterium cupreum sp. nov., two psychrotrophic species isolated from Antarctic environmental samples.</title>
        <authorList>
            <person name="Kralova S."/>
            <person name="Busse H.J."/>
            <person name="Svec P."/>
            <person name="Maslanova I."/>
            <person name="Stankova E."/>
            <person name="Bartak M."/>
            <person name="Sedlacek I."/>
        </authorList>
    </citation>
    <scope>NUCLEOTIDE SEQUENCE [LARGE SCALE GENOMIC DNA]</scope>
    <source>
        <strain evidence="5 7">CCM 8828</strain>
    </source>
</reference>
<dbReference type="InterPro" id="IPR041447">
    <property type="entry name" value="Mannosidase_ig"/>
</dbReference>
<dbReference type="RefSeq" id="WP_132033390.1">
    <property type="nucleotide sequence ID" value="NZ_QWDN01000002.1"/>
</dbReference>
<evidence type="ECO:0000256" key="1">
    <source>
        <dbReference type="ARBA" id="ARBA00023295"/>
    </source>
</evidence>
<feature type="domain" description="Beta-mannosidase Ig-fold" evidence="2">
    <location>
        <begin position="142"/>
        <end position="211"/>
    </location>
</feature>
<evidence type="ECO:0000259" key="2">
    <source>
        <dbReference type="Pfam" id="PF17753"/>
    </source>
</evidence>
<dbReference type="Proteomes" id="UP000298340">
    <property type="component" value="Unassembled WGS sequence"/>
</dbReference>
<feature type="domain" description="Mannosidase Ig/CBM-like" evidence="3">
    <location>
        <begin position="49"/>
        <end position="138"/>
    </location>
</feature>
<evidence type="ECO:0000313" key="5">
    <source>
        <dbReference type="EMBL" id="TEB44824.1"/>
    </source>
</evidence>
<dbReference type="PANTHER" id="PTHR43730:SF1">
    <property type="entry name" value="BETA-MANNOSIDASE"/>
    <property type="match status" value="1"/>
</dbReference>
<keyword evidence="1" id="KW-0378">Hydrolase</keyword>
<reference evidence="4" key="3">
    <citation type="submission" date="2019-03" db="EMBL/GenBank/DDBJ databases">
        <authorList>
            <person name="Whitman W."/>
            <person name="Huntemann M."/>
            <person name="Clum A."/>
            <person name="Pillay M."/>
            <person name="Palaniappan K."/>
            <person name="Varghese N."/>
            <person name="Mikhailova N."/>
            <person name="Stamatis D."/>
            <person name="Reddy T."/>
            <person name="Daum C."/>
            <person name="Shapiro N."/>
            <person name="Ivanova N."/>
            <person name="Kyrpides N."/>
            <person name="Woyke T."/>
        </authorList>
    </citation>
    <scope>NUCLEOTIDE SEQUENCE</scope>
    <source>
        <strain evidence="4">P5626</strain>
    </source>
</reference>
<proteinExistence type="predicted"/>
<gene>
    <name evidence="5" type="ORF">D0809_06405</name>
    <name evidence="4" type="ORF">EV142_102150</name>
</gene>
<dbReference type="OrthoDB" id="9801077at2"/>
<dbReference type="Pfam" id="PF17753">
    <property type="entry name" value="Ig_mannosidase"/>
    <property type="match status" value="1"/>
</dbReference>
<name>A0A4Y7UEP1_9FLAO</name>
<dbReference type="InterPro" id="IPR013783">
    <property type="entry name" value="Ig-like_fold"/>
</dbReference>
<dbReference type="Proteomes" id="UP000295270">
    <property type="component" value="Unassembled WGS sequence"/>
</dbReference>
<accession>A0A4Y7UEP1</accession>